<dbReference type="AlphaFoldDB" id="A0A069SNR5"/>
<reference evidence="1 2" key="1">
    <citation type="submission" date="2014-04" db="EMBL/GenBank/DDBJ databases">
        <authorList>
            <person name="Sears C."/>
            <person name="Carroll K."/>
            <person name="Sack B.R."/>
            <person name="Qadri F."/>
            <person name="Myers L.L."/>
            <person name="Chung G.-T."/>
            <person name="Escheverria P."/>
            <person name="Fraser C.M."/>
            <person name="Sadzewicz L."/>
            <person name="Shefchek K.A."/>
            <person name="Tallon L."/>
            <person name="Das S.P."/>
            <person name="Daugherty S."/>
            <person name="Mongodin E.F."/>
        </authorList>
    </citation>
    <scope>NUCLEOTIDE SEQUENCE [LARGE SCALE GENOMIC DNA]</scope>
    <source>
        <strain evidence="1 2">3975 RP4</strain>
    </source>
</reference>
<name>A0A069SNR5_PHOVU</name>
<proteinExistence type="predicted"/>
<accession>A0A069SNR5</accession>
<organism evidence="1 2">
    <name type="scientific">Phocaeicola vulgatus str. 3975 RP4</name>
    <dbReference type="NCBI Taxonomy" id="1339352"/>
    <lineage>
        <taxon>Bacteria</taxon>
        <taxon>Pseudomonadati</taxon>
        <taxon>Bacteroidota</taxon>
        <taxon>Bacteroidia</taxon>
        <taxon>Bacteroidales</taxon>
        <taxon>Bacteroidaceae</taxon>
        <taxon>Phocaeicola</taxon>
    </lineage>
</organism>
<comment type="caution">
    <text evidence="1">The sequence shown here is derived from an EMBL/GenBank/DDBJ whole genome shotgun (WGS) entry which is preliminary data.</text>
</comment>
<dbReference type="EMBL" id="JNHM01000002">
    <property type="protein sequence ID" value="KDS56879.1"/>
    <property type="molecule type" value="Genomic_DNA"/>
</dbReference>
<gene>
    <name evidence="1" type="ORF">M099_0114</name>
</gene>
<evidence type="ECO:0000313" key="1">
    <source>
        <dbReference type="EMBL" id="KDS56879.1"/>
    </source>
</evidence>
<evidence type="ECO:0000313" key="2">
    <source>
        <dbReference type="Proteomes" id="UP000027661"/>
    </source>
</evidence>
<protein>
    <submittedName>
        <fullName evidence="1">Uncharacterized protein</fullName>
    </submittedName>
</protein>
<sequence length="40" mass="4682">MSLTIMLKDKNESYNIVVKRLHLLSILTFKTGRILICFLD</sequence>
<dbReference type="Proteomes" id="UP000027661">
    <property type="component" value="Unassembled WGS sequence"/>
</dbReference>